<organism evidence="2 3">
    <name type="scientific">Hankyongella ginsenosidimutans</name>
    <dbReference type="NCBI Taxonomy" id="1763828"/>
    <lineage>
        <taxon>Bacteria</taxon>
        <taxon>Pseudomonadati</taxon>
        <taxon>Pseudomonadota</taxon>
        <taxon>Alphaproteobacteria</taxon>
        <taxon>Sphingomonadales</taxon>
        <taxon>Sphingomonadaceae</taxon>
        <taxon>Hankyongella</taxon>
    </lineage>
</organism>
<dbReference type="InterPro" id="IPR037066">
    <property type="entry name" value="Plug_dom_sf"/>
</dbReference>
<accession>A0A4D7CC31</accession>
<dbReference type="RefSeq" id="WP_222872409.1">
    <property type="nucleotide sequence ID" value="NZ_CP039704.1"/>
</dbReference>
<evidence type="ECO:0000313" key="3">
    <source>
        <dbReference type="Proteomes" id="UP000298714"/>
    </source>
</evidence>
<dbReference type="AlphaFoldDB" id="A0A4D7CC31"/>
<keyword evidence="1" id="KW-0732">Signal</keyword>
<evidence type="ECO:0008006" key="4">
    <source>
        <dbReference type="Google" id="ProtNLM"/>
    </source>
</evidence>
<evidence type="ECO:0000313" key="2">
    <source>
        <dbReference type="EMBL" id="QCI79602.1"/>
    </source>
</evidence>
<name>A0A4D7CC31_9SPHN</name>
<dbReference type="Gene3D" id="2.170.130.10">
    <property type="entry name" value="TonB-dependent receptor, plug domain"/>
    <property type="match status" value="1"/>
</dbReference>
<reference evidence="3" key="1">
    <citation type="submission" date="2019-04" db="EMBL/GenBank/DDBJ databases">
        <title>Complete genome sequence of Sphingomonas sp. W1-2-3.</title>
        <authorList>
            <person name="Im W.T."/>
        </authorList>
    </citation>
    <scope>NUCLEOTIDE SEQUENCE [LARGE SCALE GENOMIC DNA]</scope>
    <source>
        <strain evidence="3">W1-2-3</strain>
    </source>
</reference>
<keyword evidence="3" id="KW-1185">Reference proteome</keyword>
<dbReference type="EMBL" id="CP039704">
    <property type="protein sequence ID" value="QCI79602.1"/>
    <property type="molecule type" value="Genomic_DNA"/>
</dbReference>
<evidence type="ECO:0000256" key="1">
    <source>
        <dbReference type="SAM" id="SignalP"/>
    </source>
</evidence>
<proteinExistence type="predicted"/>
<dbReference type="KEGG" id="hgn:E6W36_08780"/>
<sequence>MTVYTLALRASTALACLAACAAHAEEATPLDRIVVTGLKGSEDFGLKSGIPIDKVPQSIQVLDADDLITRGATSIGDALRAIPPPVSATAASPATRASA</sequence>
<dbReference type="Proteomes" id="UP000298714">
    <property type="component" value="Chromosome"/>
</dbReference>
<feature type="chain" id="PRO_5020732129" description="TonB-dependent receptor plug domain-containing protein" evidence="1">
    <location>
        <begin position="25"/>
        <end position="99"/>
    </location>
</feature>
<dbReference type="SUPFAM" id="SSF56935">
    <property type="entry name" value="Porins"/>
    <property type="match status" value="1"/>
</dbReference>
<protein>
    <recommendedName>
        <fullName evidence="4">TonB-dependent receptor plug domain-containing protein</fullName>
    </recommendedName>
</protein>
<gene>
    <name evidence="2" type="ORF">E6W36_08780</name>
</gene>
<feature type="signal peptide" evidence="1">
    <location>
        <begin position="1"/>
        <end position="24"/>
    </location>
</feature>